<name>A0ABQ6ZKL2_9GAMM</name>
<gene>
    <name evidence="2" type="ORF">CSC78_04035</name>
</gene>
<reference evidence="2 3" key="1">
    <citation type="submission" date="2017-10" db="EMBL/GenBank/DDBJ databases">
        <title>Whole genome sequencing of members of genus Pseudoxanthomonas.</title>
        <authorList>
            <person name="Kumar S."/>
            <person name="Bansal K."/>
            <person name="Kaur A."/>
            <person name="Patil P."/>
            <person name="Sharma S."/>
            <person name="Patil P.B."/>
        </authorList>
    </citation>
    <scope>NUCLEOTIDE SEQUENCE [LARGE SCALE GENOMIC DNA]</scope>
    <source>
        <strain evidence="2 3">DSM 17109</strain>
    </source>
</reference>
<comment type="caution">
    <text evidence="2">The sequence shown here is derived from an EMBL/GenBank/DDBJ whole genome shotgun (WGS) entry which is preliminary data.</text>
</comment>
<keyword evidence="1" id="KW-0812">Transmembrane</keyword>
<organism evidence="2 3">
    <name type="scientific">Pseudoxanthomonas japonensis</name>
    <dbReference type="NCBI Taxonomy" id="69284"/>
    <lineage>
        <taxon>Bacteria</taxon>
        <taxon>Pseudomonadati</taxon>
        <taxon>Pseudomonadota</taxon>
        <taxon>Gammaproteobacteria</taxon>
        <taxon>Lysobacterales</taxon>
        <taxon>Lysobacteraceae</taxon>
        <taxon>Pseudoxanthomonas</taxon>
    </lineage>
</organism>
<accession>A0ABQ6ZKL2</accession>
<feature type="transmembrane region" description="Helical" evidence="1">
    <location>
        <begin position="134"/>
        <end position="153"/>
    </location>
</feature>
<feature type="transmembrane region" description="Helical" evidence="1">
    <location>
        <begin position="43"/>
        <end position="64"/>
    </location>
</feature>
<feature type="transmembrane region" description="Helical" evidence="1">
    <location>
        <begin position="21"/>
        <end position="37"/>
    </location>
</feature>
<feature type="transmembrane region" description="Helical" evidence="1">
    <location>
        <begin position="76"/>
        <end position="97"/>
    </location>
</feature>
<feature type="transmembrane region" description="Helical" evidence="1">
    <location>
        <begin position="109"/>
        <end position="127"/>
    </location>
</feature>
<keyword evidence="3" id="KW-1185">Reference proteome</keyword>
<protein>
    <submittedName>
        <fullName evidence="2">Uncharacterized protein</fullName>
    </submittedName>
</protein>
<evidence type="ECO:0000313" key="2">
    <source>
        <dbReference type="EMBL" id="KAF1726730.1"/>
    </source>
</evidence>
<dbReference type="RefSeq" id="WP_162336624.1">
    <property type="nucleotide sequence ID" value="NZ_PDWW01000003.1"/>
</dbReference>
<sequence length="190" mass="19940">MAMTTDTYPNAVSWIRVMRPLAWGGAGLLLLAPWVAMRFTHDVAWTVGDFIVFGAMLLTACVAFEMAMRMARVPSYLLASLVAIGAAFLLLWANLAVGIVDEPGHPANLLFLGVLAVGAIGGGLVRLQARGMSRVMAAMAIVQGGAGGIAIRMDTQESPAFVLAFTGLCVVAWCVSALLFRKASKATPTG</sequence>
<keyword evidence="1" id="KW-1133">Transmembrane helix</keyword>
<evidence type="ECO:0000256" key="1">
    <source>
        <dbReference type="SAM" id="Phobius"/>
    </source>
</evidence>
<evidence type="ECO:0000313" key="3">
    <source>
        <dbReference type="Proteomes" id="UP000781710"/>
    </source>
</evidence>
<dbReference type="Proteomes" id="UP000781710">
    <property type="component" value="Unassembled WGS sequence"/>
</dbReference>
<dbReference type="EMBL" id="PDWW01000003">
    <property type="protein sequence ID" value="KAF1726730.1"/>
    <property type="molecule type" value="Genomic_DNA"/>
</dbReference>
<feature type="transmembrane region" description="Helical" evidence="1">
    <location>
        <begin position="159"/>
        <end position="180"/>
    </location>
</feature>
<keyword evidence="1" id="KW-0472">Membrane</keyword>
<proteinExistence type="predicted"/>